<evidence type="ECO:0000313" key="2">
    <source>
        <dbReference type="Proteomes" id="UP001500582"/>
    </source>
</evidence>
<evidence type="ECO:0000313" key="1">
    <source>
        <dbReference type="EMBL" id="GAA4338554.1"/>
    </source>
</evidence>
<proteinExistence type="predicted"/>
<keyword evidence="2" id="KW-1185">Reference proteome</keyword>
<dbReference type="Proteomes" id="UP001500582">
    <property type="component" value="Unassembled WGS sequence"/>
</dbReference>
<reference evidence="2" key="1">
    <citation type="journal article" date="2019" name="Int. J. Syst. Evol. Microbiol.">
        <title>The Global Catalogue of Microorganisms (GCM) 10K type strain sequencing project: providing services to taxonomists for standard genome sequencing and annotation.</title>
        <authorList>
            <consortium name="The Broad Institute Genomics Platform"/>
            <consortium name="The Broad Institute Genome Sequencing Center for Infectious Disease"/>
            <person name="Wu L."/>
            <person name="Ma J."/>
        </authorList>
    </citation>
    <scope>NUCLEOTIDE SEQUENCE [LARGE SCALE GENOMIC DNA]</scope>
    <source>
        <strain evidence="2">JCM 17705</strain>
    </source>
</reference>
<organism evidence="1 2">
    <name type="scientific">Mucilaginibacter gynuensis</name>
    <dbReference type="NCBI Taxonomy" id="1302236"/>
    <lineage>
        <taxon>Bacteria</taxon>
        <taxon>Pseudomonadati</taxon>
        <taxon>Bacteroidota</taxon>
        <taxon>Sphingobacteriia</taxon>
        <taxon>Sphingobacteriales</taxon>
        <taxon>Sphingobacteriaceae</taxon>
        <taxon>Mucilaginibacter</taxon>
    </lineage>
</organism>
<name>A0ABP8HF92_9SPHI</name>
<gene>
    <name evidence="1" type="ORF">GCM10023149_48590</name>
</gene>
<protein>
    <submittedName>
        <fullName evidence="1">Uncharacterized protein</fullName>
    </submittedName>
</protein>
<dbReference type="EMBL" id="BAABFT010000021">
    <property type="protein sequence ID" value="GAA4338554.1"/>
    <property type="molecule type" value="Genomic_DNA"/>
</dbReference>
<accession>A0ABP8HF92</accession>
<comment type="caution">
    <text evidence="1">The sequence shown here is derived from an EMBL/GenBank/DDBJ whole genome shotgun (WGS) entry which is preliminary data.</text>
</comment>
<sequence>MIYKMLSTSLFNIGYKCNTSDFNHKYLNKDPIMKQSAAIIPPAASRFNDSKIEGVFVSKVLAQVNVTLDNPIMTTNPILEIGVLSNSLFKSAKPRNLQIAIRDIIVNRIISIAKNGLKNLLNSAFITLKLINI</sequence>